<gene>
    <name evidence="2" type="ORF">SAMN05421818_101130</name>
</gene>
<name>A0A1G8B428_9FLAO</name>
<evidence type="ECO:0000256" key="1">
    <source>
        <dbReference type="SAM" id="Phobius"/>
    </source>
</evidence>
<keyword evidence="1" id="KW-0472">Membrane</keyword>
<organism evidence="2 3">
    <name type="scientific">Myroides phaeus</name>
    <dbReference type="NCBI Taxonomy" id="702745"/>
    <lineage>
        <taxon>Bacteria</taxon>
        <taxon>Pseudomonadati</taxon>
        <taxon>Bacteroidota</taxon>
        <taxon>Flavobacteriia</taxon>
        <taxon>Flavobacteriales</taxon>
        <taxon>Flavobacteriaceae</taxon>
        <taxon>Myroides</taxon>
    </lineage>
</organism>
<dbReference type="AlphaFoldDB" id="A0A1G8B428"/>
<dbReference type="STRING" id="702745.SAMN05421818_101130"/>
<sequence length="116" mass="13225">MAFEEIKDNIDDIKVDSEEFLRSSMNYYRLWGFKVTAKAGSIFMTLLLVGLFIMIAVLFFSLSAAFAIGECLDSRPIGFLIVGVVYLLITLLAYLFRKQLVEKPLIKKLSEIIFND</sequence>
<dbReference type="OrthoDB" id="1144182at2"/>
<protein>
    <submittedName>
        <fullName evidence="2">Holin-X, holin superfamily III</fullName>
    </submittedName>
</protein>
<accession>A0A1G8B428</accession>
<keyword evidence="1" id="KW-0812">Transmembrane</keyword>
<dbReference type="Proteomes" id="UP000243588">
    <property type="component" value="Unassembled WGS sequence"/>
</dbReference>
<dbReference type="RefSeq" id="WP_090404629.1">
    <property type="nucleotide sequence ID" value="NZ_CP047050.1"/>
</dbReference>
<evidence type="ECO:0000313" key="2">
    <source>
        <dbReference type="EMBL" id="SDH27918.1"/>
    </source>
</evidence>
<reference evidence="3" key="1">
    <citation type="submission" date="2016-10" db="EMBL/GenBank/DDBJ databases">
        <authorList>
            <person name="Varghese N."/>
            <person name="Submissions S."/>
        </authorList>
    </citation>
    <scope>NUCLEOTIDE SEQUENCE [LARGE SCALE GENOMIC DNA]</scope>
    <source>
        <strain evidence="3">DSM 23313</strain>
    </source>
</reference>
<feature type="transmembrane region" description="Helical" evidence="1">
    <location>
        <begin position="77"/>
        <end position="96"/>
    </location>
</feature>
<feature type="transmembrane region" description="Helical" evidence="1">
    <location>
        <begin position="42"/>
        <end position="65"/>
    </location>
</feature>
<keyword evidence="3" id="KW-1185">Reference proteome</keyword>
<proteinExistence type="predicted"/>
<keyword evidence="1" id="KW-1133">Transmembrane helix</keyword>
<evidence type="ECO:0000313" key="3">
    <source>
        <dbReference type="Proteomes" id="UP000243588"/>
    </source>
</evidence>
<dbReference type="EMBL" id="FNDQ01000001">
    <property type="protein sequence ID" value="SDH27918.1"/>
    <property type="molecule type" value="Genomic_DNA"/>
</dbReference>